<dbReference type="Proteomes" id="UP001642502">
    <property type="component" value="Unassembled WGS sequence"/>
</dbReference>
<feature type="compositionally biased region" description="Low complexity" evidence="5">
    <location>
        <begin position="123"/>
        <end position="132"/>
    </location>
</feature>
<feature type="region of interest" description="Disordered" evidence="5">
    <location>
        <begin position="327"/>
        <end position="367"/>
    </location>
</feature>
<keyword evidence="8" id="KW-1185">Reference proteome</keyword>
<keyword evidence="3" id="KW-1133">Transmembrane helix</keyword>
<feature type="region of interest" description="Disordered" evidence="5">
    <location>
        <begin position="379"/>
        <end position="415"/>
    </location>
</feature>
<dbReference type="EMBL" id="CAWUON010000060">
    <property type="protein sequence ID" value="CAK7270540.1"/>
    <property type="molecule type" value="Genomic_DNA"/>
</dbReference>
<evidence type="ECO:0000256" key="5">
    <source>
        <dbReference type="SAM" id="MobiDB-lite"/>
    </source>
</evidence>
<organism evidence="7 8">
    <name type="scientific">Sporothrix epigloea</name>
    <dbReference type="NCBI Taxonomy" id="1892477"/>
    <lineage>
        <taxon>Eukaryota</taxon>
        <taxon>Fungi</taxon>
        <taxon>Dikarya</taxon>
        <taxon>Ascomycota</taxon>
        <taxon>Pezizomycotina</taxon>
        <taxon>Sordariomycetes</taxon>
        <taxon>Sordariomycetidae</taxon>
        <taxon>Ophiostomatales</taxon>
        <taxon>Ophiostomataceae</taxon>
        <taxon>Sporothrix</taxon>
    </lineage>
</organism>
<evidence type="ECO:0000313" key="7">
    <source>
        <dbReference type="EMBL" id="CAK7270540.1"/>
    </source>
</evidence>
<keyword evidence="2" id="KW-0812">Transmembrane</keyword>
<evidence type="ECO:0000256" key="2">
    <source>
        <dbReference type="ARBA" id="ARBA00022692"/>
    </source>
</evidence>
<gene>
    <name evidence="7" type="ORF">SEPCBS119000_004141</name>
</gene>
<dbReference type="Gene3D" id="2.60.120.260">
    <property type="entry name" value="Galactose-binding domain-like"/>
    <property type="match status" value="1"/>
</dbReference>
<sequence>MPPRRSTRATSSSLLFDGSSEAGGPLDNSHLENVQAQAVHTAVGRGMSPGPARYSSSYGSPPTIMPTRQNVARQRYNFSSALSHVVDAVELDNENDARARAQREAEQQQRRRPSPENKYAGNAADRASDAASLQKLSHSADEALESVELVRESTGDAVASASHTSSQPSATEAAERVQPVDETPPPDFTVEDQVFAEAQIFTPVLPARRASVVSKTSNILQSILNSARRMSAVREVPDDEAVRQAYPQYSFIRPKHDYDSDKTPTPEPTTNGAAQSWWGAKTTTDAKKNTTLSDDAGTRAKLTDSTATAASMGRGVLRPIQSRIATPGAALSTRNRKSLFNPSRDPSLDELANNENEVESAASAKNTIRRSARLQVQPLNEEKQQQQPPQQASTTDQEKQTLQSSESFSDPPEVKSSRGFFSFLRSVGEFSRVLAMSITFLVLGAVAVRVFVISTSPDELYQSYRVDNRIHWYGSDWRSNLRQLVPYALVHPLGAISDEEFARVNGLILSHANEVAQMKYADRLHSDALDRINRILPAMVHMELDRRGRPVITQEFWHALKDTIHADKDIFNLIWAEDGSMAISDLQWTALKRQLQASGLLPDPDTKALSVPDVEEIASNVLSKSWESWLQQNQNKIKDLLGVAATERRATTPSPPSQPVDYDTIIDRLPGHQIAKLARHLASSSEAREVIVSRQDFLQLLQNSFVEHRLEIRGEMADLETRVVEVARAAASAVSSVQKSPSEPPPSTTSNAVAGSMSKREIMSLVDQLVRKGISDAQLEAMARGKIKAHWDASLVKKINFFSQNLGAEIHPHFSSPTYEVAATPLWKLGRGAFGHGGSSDSGHGVSDLSGHPAPGSARTAIVFEQWEEDGDCWCGATKSGRDLQSSVYGSRGRGPTDVAILLGLRVLPQYLVVEHISPTATLDPGATPKDLEVWVQITDYAQQQPLQDWSMSQFPNTDENEPLFGHGFIKVGEFAFEANKGDSSSGSASDNSVGNAQVFRLSPDLETLDAVTDFVLIRAVTNYGNQDHTCFYRLRLYGEHRPDVVEY</sequence>
<feature type="compositionally biased region" description="Polar residues" evidence="5">
    <location>
        <begin position="392"/>
        <end position="408"/>
    </location>
</feature>
<feature type="region of interest" description="Disordered" evidence="5">
    <location>
        <begin position="1"/>
        <end position="68"/>
    </location>
</feature>
<dbReference type="InterPro" id="IPR012919">
    <property type="entry name" value="SUN_dom"/>
</dbReference>
<evidence type="ECO:0000256" key="1">
    <source>
        <dbReference type="ARBA" id="ARBA00004370"/>
    </source>
</evidence>
<feature type="compositionally biased region" description="Basic and acidic residues" evidence="5">
    <location>
        <begin position="95"/>
        <end position="115"/>
    </location>
</feature>
<feature type="region of interest" description="Disordered" evidence="5">
    <location>
        <begin position="254"/>
        <end position="282"/>
    </location>
</feature>
<evidence type="ECO:0000256" key="3">
    <source>
        <dbReference type="ARBA" id="ARBA00022989"/>
    </source>
</evidence>
<evidence type="ECO:0000256" key="4">
    <source>
        <dbReference type="ARBA" id="ARBA00023136"/>
    </source>
</evidence>
<feature type="compositionally biased region" description="Polar residues" evidence="5">
    <location>
        <begin position="54"/>
        <end position="68"/>
    </location>
</feature>
<reference evidence="7 8" key="1">
    <citation type="submission" date="2024-01" db="EMBL/GenBank/DDBJ databases">
        <authorList>
            <person name="Allen C."/>
            <person name="Tagirdzhanova G."/>
        </authorList>
    </citation>
    <scope>NUCLEOTIDE SEQUENCE [LARGE SCALE GENOMIC DNA]</scope>
    <source>
        <strain evidence="7 8">CBS 119000</strain>
    </source>
</reference>
<comment type="caution">
    <text evidence="7">The sequence shown here is derived from an EMBL/GenBank/DDBJ whole genome shotgun (WGS) entry which is preliminary data.</text>
</comment>
<name>A0ABP0DQH4_9PEZI</name>
<dbReference type="PROSITE" id="PS51469">
    <property type="entry name" value="SUN"/>
    <property type="match status" value="1"/>
</dbReference>
<comment type="subcellular location">
    <subcellularLocation>
        <location evidence="1">Membrane</location>
    </subcellularLocation>
</comment>
<feature type="domain" description="SUN" evidence="6">
    <location>
        <begin position="807"/>
        <end position="1042"/>
    </location>
</feature>
<feature type="compositionally biased region" description="Basic and acidic residues" evidence="5">
    <location>
        <begin position="254"/>
        <end position="264"/>
    </location>
</feature>
<dbReference type="InterPro" id="IPR045119">
    <property type="entry name" value="SUN1-5"/>
</dbReference>
<feature type="region of interest" description="Disordered" evidence="5">
    <location>
        <begin position="734"/>
        <end position="756"/>
    </location>
</feature>
<proteinExistence type="predicted"/>
<keyword evidence="4" id="KW-0472">Membrane</keyword>
<evidence type="ECO:0000313" key="8">
    <source>
        <dbReference type="Proteomes" id="UP001642502"/>
    </source>
</evidence>
<feature type="region of interest" description="Disordered" evidence="5">
    <location>
        <begin position="93"/>
        <end position="188"/>
    </location>
</feature>
<protein>
    <recommendedName>
        <fullName evidence="6">SUN domain-containing protein</fullName>
    </recommendedName>
</protein>
<dbReference type="PANTHER" id="PTHR12911:SF8">
    <property type="entry name" value="KLAROID PROTEIN-RELATED"/>
    <property type="match status" value="1"/>
</dbReference>
<accession>A0ABP0DQH4</accession>
<feature type="compositionally biased region" description="Polar residues" evidence="5">
    <location>
        <begin position="161"/>
        <end position="170"/>
    </location>
</feature>
<evidence type="ECO:0000259" key="6">
    <source>
        <dbReference type="PROSITE" id="PS51469"/>
    </source>
</evidence>
<dbReference type="Pfam" id="PF07738">
    <property type="entry name" value="Sad1_UNC"/>
    <property type="match status" value="1"/>
</dbReference>
<dbReference type="PANTHER" id="PTHR12911">
    <property type="entry name" value="SAD1/UNC-84-LIKE PROTEIN-RELATED"/>
    <property type="match status" value="1"/>
</dbReference>